<dbReference type="KEGG" id="mlv:CVS47_01184"/>
<dbReference type="Gene3D" id="3.40.630.30">
    <property type="match status" value="1"/>
</dbReference>
<organism evidence="2 3">
    <name type="scientific">Microbacterium lemovicicum</name>
    <dbReference type="NCBI Taxonomy" id="1072463"/>
    <lineage>
        <taxon>Bacteria</taxon>
        <taxon>Bacillati</taxon>
        <taxon>Actinomycetota</taxon>
        <taxon>Actinomycetes</taxon>
        <taxon>Micrococcales</taxon>
        <taxon>Microbacteriaceae</taxon>
        <taxon>Microbacterium</taxon>
    </lineage>
</organism>
<evidence type="ECO:0000313" key="3">
    <source>
        <dbReference type="Proteomes" id="UP000276888"/>
    </source>
</evidence>
<dbReference type="Pfam" id="PF00583">
    <property type="entry name" value="Acetyltransf_1"/>
    <property type="match status" value="1"/>
</dbReference>
<dbReference type="GO" id="GO:0016747">
    <property type="term" value="F:acyltransferase activity, transferring groups other than amino-acyl groups"/>
    <property type="evidence" value="ECO:0007669"/>
    <property type="project" value="InterPro"/>
</dbReference>
<dbReference type="EMBL" id="CP031423">
    <property type="protein sequence ID" value="AZS36577.1"/>
    <property type="molecule type" value="Genomic_DNA"/>
</dbReference>
<dbReference type="PROSITE" id="PS51186">
    <property type="entry name" value="GNAT"/>
    <property type="match status" value="1"/>
</dbReference>
<protein>
    <recommendedName>
        <fullName evidence="1">N-acetyltransferase domain-containing protein</fullName>
    </recommendedName>
</protein>
<accession>A0A3Q9IYQ9</accession>
<name>A0A3Q9IYQ9_9MICO</name>
<dbReference type="OrthoDB" id="3239945at2"/>
<evidence type="ECO:0000313" key="2">
    <source>
        <dbReference type="EMBL" id="AZS36577.1"/>
    </source>
</evidence>
<dbReference type="InterPro" id="IPR016181">
    <property type="entry name" value="Acyl_CoA_acyltransferase"/>
</dbReference>
<dbReference type="SUPFAM" id="SSF55729">
    <property type="entry name" value="Acyl-CoA N-acyltransferases (Nat)"/>
    <property type="match status" value="1"/>
</dbReference>
<feature type="domain" description="N-acetyltransferase" evidence="1">
    <location>
        <begin position="3"/>
        <end position="191"/>
    </location>
</feature>
<sequence length="191" mass="20842">MAFDVRPADVFDDVATLLSPKDRTKQSCWCLSYRLAYPERRAMTGLDQAEYVAGLCARTPAPGVVAYDGEMPVGWAGVAPRAELHAFTHGRVIPTVDDLPVWSVWCFKVRGGHRRQGIAHALLDGAVAFARASGAPALEGYPVDTGDRRVDAISAFVGTRRMFEAAGFTKAADTDSTRGEFPRVLMRLDLR</sequence>
<gene>
    <name evidence="2" type="ORF">CVS47_01184</name>
</gene>
<proteinExistence type="predicted"/>
<evidence type="ECO:0000259" key="1">
    <source>
        <dbReference type="PROSITE" id="PS51186"/>
    </source>
</evidence>
<dbReference type="RefSeq" id="WP_127095256.1">
    <property type="nucleotide sequence ID" value="NZ_CP031423.1"/>
</dbReference>
<dbReference type="CDD" id="cd04301">
    <property type="entry name" value="NAT_SF"/>
    <property type="match status" value="1"/>
</dbReference>
<dbReference type="AlphaFoldDB" id="A0A3Q9IYQ9"/>
<dbReference type="Proteomes" id="UP000276888">
    <property type="component" value="Chromosome"/>
</dbReference>
<dbReference type="InterPro" id="IPR000182">
    <property type="entry name" value="GNAT_dom"/>
</dbReference>
<reference evidence="2 3" key="1">
    <citation type="submission" date="2018-08" db="EMBL/GenBank/DDBJ databases">
        <title>Microbacterium lemovicicum sp. nov., a bacterium isolated from a natural uranium-rich soil.</title>
        <authorList>
            <person name="ORTET P."/>
        </authorList>
    </citation>
    <scope>NUCLEOTIDE SEQUENCE [LARGE SCALE GENOMIC DNA]</scope>
    <source>
        <strain evidence="2 3">Viu22</strain>
    </source>
</reference>
<keyword evidence="3" id="KW-1185">Reference proteome</keyword>